<dbReference type="AlphaFoldDB" id="A0A0L0GCH4"/>
<keyword evidence="3" id="KW-1185">Reference proteome</keyword>
<dbReference type="OrthoDB" id="1727522at2759"/>
<dbReference type="SMART" id="SM00515">
    <property type="entry name" value="eIF5C"/>
    <property type="match status" value="1"/>
</dbReference>
<dbReference type="PANTHER" id="PTHR14208:SF2">
    <property type="entry name" value="PROTEIN KRASAVIETZ"/>
    <property type="match status" value="1"/>
</dbReference>
<dbReference type="SUPFAM" id="SSF48371">
    <property type="entry name" value="ARM repeat"/>
    <property type="match status" value="1"/>
</dbReference>
<dbReference type="STRING" id="667725.A0A0L0GCH4"/>
<dbReference type="eggNOG" id="KOG2297">
    <property type="taxonomic scope" value="Eukaryota"/>
</dbReference>
<dbReference type="PANTHER" id="PTHR14208">
    <property type="entry name" value="BASIC LEUCINE ZIPPER AND W2 DOMAIN-CONTAINING PROTEIN"/>
    <property type="match status" value="1"/>
</dbReference>
<dbReference type="Pfam" id="PF25504">
    <property type="entry name" value="HEAT_5MP1_2"/>
    <property type="match status" value="1"/>
</dbReference>
<dbReference type="GeneID" id="25901784"/>
<dbReference type="RefSeq" id="XP_014160501.1">
    <property type="nucleotide sequence ID" value="XM_014305026.1"/>
</dbReference>
<name>A0A0L0GCH4_9EUKA</name>
<dbReference type="InterPro" id="IPR057397">
    <property type="entry name" value="HEAT_5MP1_2"/>
</dbReference>
<dbReference type="Pfam" id="PF02020">
    <property type="entry name" value="W2"/>
    <property type="match status" value="1"/>
</dbReference>
<dbReference type="Gene3D" id="1.25.40.180">
    <property type="match status" value="1"/>
</dbReference>
<dbReference type="InterPro" id="IPR003307">
    <property type="entry name" value="W2_domain"/>
</dbReference>
<evidence type="ECO:0000313" key="2">
    <source>
        <dbReference type="EMBL" id="KNC86599.1"/>
    </source>
</evidence>
<dbReference type="GO" id="GO:0016020">
    <property type="term" value="C:membrane"/>
    <property type="evidence" value="ECO:0007669"/>
    <property type="project" value="TreeGrafter"/>
</dbReference>
<proteinExistence type="predicted"/>
<accession>A0A0L0GCH4</accession>
<dbReference type="EMBL" id="KQ241645">
    <property type="protein sequence ID" value="KNC86599.1"/>
    <property type="molecule type" value="Genomic_DNA"/>
</dbReference>
<dbReference type="InterPro" id="IPR051245">
    <property type="entry name" value="eIF5-mimic_regulator"/>
</dbReference>
<gene>
    <name evidence="2" type="ORF">SARC_01280</name>
</gene>
<organism evidence="2 3">
    <name type="scientific">Sphaeroforma arctica JP610</name>
    <dbReference type="NCBI Taxonomy" id="667725"/>
    <lineage>
        <taxon>Eukaryota</taxon>
        <taxon>Ichthyosporea</taxon>
        <taxon>Ichthyophonida</taxon>
        <taxon>Sphaeroforma</taxon>
    </lineage>
</organism>
<evidence type="ECO:0000259" key="1">
    <source>
        <dbReference type="PROSITE" id="PS51363"/>
    </source>
</evidence>
<dbReference type="PROSITE" id="PS51363">
    <property type="entry name" value="W2"/>
    <property type="match status" value="1"/>
</dbReference>
<sequence>MSKKVPLPVLTGQRLRTRKRDEKQKFDPGEFRDAVVTGLNEAEGDWDKSSRFLDLAGNKLDFNRYGETLFDILFAGGILSAGGSISDDGVGKTTFCVFEMETDEKLLKMVETFDKLTRRYKYLIRTMNDNLRKNFKYLNIFSEVHLERLAKFIGHVLSTRDQQMIEPTVLNGLLVEHLVKEEMSLNFITIVFKNWLSKASIESFAQVMKKAGLDGRLIDFFPNGKNNAAAIEEHFNSAGLPKVIEYFKSRQLSREKYQFKQDIKQKFEDEAPQAEIISTGKTFQTAQNLADEDMIGLIFNSMMGTVDWNRNNKSTDLLEKDALNFINANSKILLAFCETPRAQLTLMLRIQGYCYDNGPFMKIFQKITMLLYNNDILEEPAIQKWYRDGHSIKGKSVFLKQMAPMIEWLNNAESESEEE</sequence>
<dbReference type="GO" id="GO:0005737">
    <property type="term" value="C:cytoplasm"/>
    <property type="evidence" value="ECO:0007669"/>
    <property type="project" value="TreeGrafter"/>
</dbReference>
<feature type="domain" description="W2" evidence="1">
    <location>
        <begin position="249"/>
        <end position="419"/>
    </location>
</feature>
<evidence type="ECO:0000313" key="3">
    <source>
        <dbReference type="Proteomes" id="UP000054560"/>
    </source>
</evidence>
<dbReference type="Proteomes" id="UP000054560">
    <property type="component" value="Unassembled WGS sequence"/>
</dbReference>
<reference evidence="2 3" key="1">
    <citation type="submission" date="2011-02" db="EMBL/GenBank/DDBJ databases">
        <title>The Genome Sequence of Sphaeroforma arctica JP610.</title>
        <authorList>
            <consortium name="The Broad Institute Genome Sequencing Platform"/>
            <person name="Russ C."/>
            <person name="Cuomo C."/>
            <person name="Young S.K."/>
            <person name="Zeng Q."/>
            <person name="Gargeya S."/>
            <person name="Alvarado L."/>
            <person name="Berlin A."/>
            <person name="Chapman S.B."/>
            <person name="Chen Z."/>
            <person name="Freedman E."/>
            <person name="Gellesch M."/>
            <person name="Goldberg J."/>
            <person name="Griggs A."/>
            <person name="Gujja S."/>
            <person name="Heilman E."/>
            <person name="Heiman D."/>
            <person name="Howarth C."/>
            <person name="Mehta T."/>
            <person name="Neiman D."/>
            <person name="Pearson M."/>
            <person name="Roberts A."/>
            <person name="Saif S."/>
            <person name="Shea T."/>
            <person name="Shenoy N."/>
            <person name="Sisk P."/>
            <person name="Stolte C."/>
            <person name="Sykes S."/>
            <person name="White J."/>
            <person name="Yandava C."/>
            <person name="Burger G."/>
            <person name="Gray M.W."/>
            <person name="Holland P.W.H."/>
            <person name="King N."/>
            <person name="Lang F.B.F."/>
            <person name="Roger A.J."/>
            <person name="Ruiz-Trillo I."/>
            <person name="Haas B."/>
            <person name="Nusbaum C."/>
            <person name="Birren B."/>
        </authorList>
    </citation>
    <scope>NUCLEOTIDE SEQUENCE [LARGE SCALE GENOMIC DNA]</scope>
    <source>
        <strain evidence="2 3">JP610</strain>
    </source>
</reference>
<protein>
    <recommendedName>
        <fullName evidence="1">W2 domain-containing protein</fullName>
    </recommendedName>
</protein>
<dbReference type="InterPro" id="IPR016024">
    <property type="entry name" value="ARM-type_fold"/>
</dbReference>